<dbReference type="PANTHER" id="PTHR38011">
    <property type="entry name" value="DIHYDROFOLATE REDUCTASE FAMILY PROTEIN (AFU_ORTHOLOGUE AFUA_8G06820)"/>
    <property type="match status" value="1"/>
</dbReference>
<sequence>MRKLAVTTFVSLDGVMQAPGGPQEDPTGQFTKGGWNVTFWDDVMARSMGEAFEKPYDLLLGRRTYEIFAAHWPFVGDDPVADRLNSMTKYVASRTLDTVSWNGARLLEGEAGDAVAALKRQDGPDLQVQGSSVLLQTLLERDLVDEFTVWTFPVLLGSGKRLFGAGTVPGGLRLVGSDTSTTGVVIATYERAGDVPVGSFQLDEPTEAEVRRRASLVG</sequence>
<dbReference type="PANTHER" id="PTHR38011:SF2">
    <property type="entry name" value="BIFUNCTIONAL DEAMINASE-REDUCTASE DOMAIN PROTEIN"/>
    <property type="match status" value="1"/>
</dbReference>
<organism evidence="2 3">
    <name type="scientific">Pseudonocardia xinjiangensis</name>
    <dbReference type="NCBI Taxonomy" id="75289"/>
    <lineage>
        <taxon>Bacteria</taxon>
        <taxon>Bacillati</taxon>
        <taxon>Actinomycetota</taxon>
        <taxon>Actinomycetes</taxon>
        <taxon>Pseudonocardiales</taxon>
        <taxon>Pseudonocardiaceae</taxon>
        <taxon>Pseudonocardia</taxon>
    </lineage>
</organism>
<reference evidence="2 3" key="1">
    <citation type="submission" date="2020-04" db="EMBL/GenBank/DDBJ databases">
        <authorList>
            <person name="Klaysubun C."/>
            <person name="Duangmal K."/>
            <person name="Lipun K."/>
        </authorList>
    </citation>
    <scope>NUCLEOTIDE SEQUENCE [LARGE SCALE GENOMIC DNA]</scope>
    <source>
        <strain evidence="2 3">JCM 11839</strain>
    </source>
</reference>
<proteinExistence type="predicted"/>
<evidence type="ECO:0000313" key="3">
    <source>
        <dbReference type="Proteomes" id="UP001296706"/>
    </source>
</evidence>
<dbReference type="RefSeq" id="WP_169400672.1">
    <property type="nucleotide sequence ID" value="NZ_BAAAJH010000015.1"/>
</dbReference>
<dbReference type="Pfam" id="PF01872">
    <property type="entry name" value="RibD_C"/>
    <property type="match status" value="1"/>
</dbReference>
<gene>
    <name evidence="2" type="ORF">HF577_37120</name>
</gene>
<evidence type="ECO:0000313" key="2">
    <source>
        <dbReference type="EMBL" id="NMH82692.1"/>
    </source>
</evidence>
<accession>A0ABX1RQM6</accession>
<comment type="caution">
    <text evidence="2">The sequence shown here is derived from an EMBL/GenBank/DDBJ whole genome shotgun (WGS) entry which is preliminary data.</text>
</comment>
<dbReference type="InterPro" id="IPR024072">
    <property type="entry name" value="DHFR-like_dom_sf"/>
</dbReference>
<dbReference type="EMBL" id="JAAXKY010000293">
    <property type="protein sequence ID" value="NMH82692.1"/>
    <property type="molecule type" value="Genomic_DNA"/>
</dbReference>
<protein>
    <submittedName>
        <fullName evidence="2">Dihydrofolate reductase</fullName>
    </submittedName>
</protein>
<keyword evidence="3" id="KW-1185">Reference proteome</keyword>
<name>A0ABX1RQM6_9PSEU</name>
<evidence type="ECO:0000259" key="1">
    <source>
        <dbReference type="Pfam" id="PF01872"/>
    </source>
</evidence>
<dbReference type="SUPFAM" id="SSF53597">
    <property type="entry name" value="Dihydrofolate reductase-like"/>
    <property type="match status" value="1"/>
</dbReference>
<dbReference type="Proteomes" id="UP001296706">
    <property type="component" value="Unassembled WGS sequence"/>
</dbReference>
<dbReference type="InterPro" id="IPR002734">
    <property type="entry name" value="RibDG_C"/>
</dbReference>
<dbReference type="InterPro" id="IPR050765">
    <property type="entry name" value="Riboflavin_Biosynth_HTPR"/>
</dbReference>
<feature type="domain" description="Bacterial bifunctional deaminase-reductase C-terminal" evidence="1">
    <location>
        <begin position="3"/>
        <end position="185"/>
    </location>
</feature>
<dbReference type="Gene3D" id="3.40.430.10">
    <property type="entry name" value="Dihydrofolate Reductase, subunit A"/>
    <property type="match status" value="1"/>
</dbReference>